<dbReference type="PROSITE" id="PS50279">
    <property type="entry name" value="BPTI_KUNITZ_2"/>
    <property type="match status" value="1"/>
</dbReference>
<dbReference type="OrthoDB" id="6775666at2759"/>
<dbReference type="AlphaFoldDB" id="A0A9P0M4Z9"/>
<dbReference type="Proteomes" id="UP001152888">
    <property type="component" value="Unassembled WGS sequence"/>
</dbReference>
<evidence type="ECO:0000256" key="1">
    <source>
        <dbReference type="SAM" id="SignalP"/>
    </source>
</evidence>
<organism evidence="3 4">
    <name type="scientific">Acanthoscelides obtectus</name>
    <name type="common">Bean weevil</name>
    <name type="synonym">Bruchus obtectus</name>
    <dbReference type="NCBI Taxonomy" id="200917"/>
    <lineage>
        <taxon>Eukaryota</taxon>
        <taxon>Metazoa</taxon>
        <taxon>Ecdysozoa</taxon>
        <taxon>Arthropoda</taxon>
        <taxon>Hexapoda</taxon>
        <taxon>Insecta</taxon>
        <taxon>Pterygota</taxon>
        <taxon>Neoptera</taxon>
        <taxon>Endopterygota</taxon>
        <taxon>Coleoptera</taxon>
        <taxon>Polyphaga</taxon>
        <taxon>Cucujiformia</taxon>
        <taxon>Chrysomeloidea</taxon>
        <taxon>Chrysomelidae</taxon>
        <taxon>Bruchinae</taxon>
        <taxon>Bruchini</taxon>
        <taxon>Acanthoscelides</taxon>
    </lineage>
</organism>
<dbReference type="SUPFAM" id="SSF57362">
    <property type="entry name" value="BPTI-like"/>
    <property type="match status" value="1"/>
</dbReference>
<proteinExistence type="predicted"/>
<gene>
    <name evidence="3" type="ORF">ACAOBT_LOCUS29172</name>
</gene>
<dbReference type="Gene3D" id="4.10.410.10">
    <property type="entry name" value="Pancreatic trypsin inhibitor Kunitz domain"/>
    <property type="match status" value="1"/>
</dbReference>
<dbReference type="InterPro" id="IPR002223">
    <property type="entry name" value="Kunitz_BPTI"/>
</dbReference>
<dbReference type="Pfam" id="PF00014">
    <property type="entry name" value="Kunitz_BPTI"/>
    <property type="match status" value="1"/>
</dbReference>
<keyword evidence="4" id="KW-1185">Reference proteome</keyword>
<comment type="caution">
    <text evidence="3">The sequence shown here is derived from an EMBL/GenBank/DDBJ whole genome shotgun (WGS) entry which is preliminary data.</text>
</comment>
<dbReference type="EMBL" id="CAKOFQ010007694">
    <property type="protein sequence ID" value="CAH2006581.1"/>
    <property type="molecule type" value="Genomic_DNA"/>
</dbReference>
<dbReference type="SMART" id="SM00131">
    <property type="entry name" value="KU"/>
    <property type="match status" value="1"/>
</dbReference>
<reference evidence="3" key="1">
    <citation type="submission" date="2022-03" db="EMBL/GenBank/DDBJ databases">
        <authorList>
            <person name="Sayadi A."/>
        </authorList>
    </citation>
    <scope>NUCLEOTIDE SEQUENCE</scope>
</reference>
<name>A0A9P0M4Z9_ACAOB</name>
<protein>
    <recommendedName>
        <fullName evidence="2">BPTI/Kunitz inhibitor domain-containing protein</fullName>
    </recommendedName>
</protein>
<feature type="signal peptide" evidence="1">
    <location>
        <begin position="1"/>
        <end position="24"/>
    </location>
</feature>
<accession>A0A9P0M4Z9</accession>
<evidence type="ECO:0000313" key="4">
    <source>
        <dbReference type="Proteomes" id="UP001152888"/>
    </source>
</evidence>
<evidence type="ECO:0000259" key="2">
    <source>
        <dbReference type="PROSITE" id="PS50279"/>
    </source>
</evidence>
<evidence type="ECO:0000313" key="3">
    <source>
        <dbReference type="EMBL" id="CAH2006581.1"/>
    </source>
</evidence>
<sequence length="117" mass="13369">MQPCVTILAVYLTITLKWKWNCEAFDLTDCFLSTPVSDTAACSTLASSFDVYTYSINDFKCVKNSYNGCSYNENTFREKEECQEVAEPICGILKPFLKESRKTYNGKHQSTADNFWP</sequence>
<dbReference type="InterPro" id="IPR036880">
    <property type="entry name" value="Kunitz_BPTI_sf"/>
</dbReference>
<keyword evidence="1" id="KW-0732">Signal</keyword>
<feature type="domain" description="BPTI/Kunitz inhibitor" evidence="2">
    <location>
        <begin position="30"/>
        <end position="86"/>
    </location>
</feature>
<dbReference type="GO" id="GO:0004867">
    <property type="term" value="F:serine-type endopeptidase inhibitor activity"/>
    <property type="evidence" value="ECO:0007669"/>
    <property type="project" value="InterPro"/>
</dbReference>
<feature type="chain" id="PRO_5040308787" description="BPTI/Kunitz inhibitor domain-containing protein" evidence="1">
    <location>
        <begin position="25"/>
        <end position="117"/>
    </location>
</feature>